<evidence type="ECO:0000313" key="2">
    <source>
        <dbReference type="Proteomes" id="UP000801492"/>
    </source>
</evidence>
<gene>
    <name evidence="1" type="ORF">ILUMI_20675</name>
</gene>
<sequence length="75" mass="8737">MKRLRETSRFAPVTADYGRERIRTHVVEEKILERFAKDPTLSTRRLGSQVTVSKNVVHKVIKSYPNSARSFTSRF</sequence>
<protein>
    <recommendedName>
        <fullName evidence="3">Transposase</fullName>
    </recommendedName>
</protein>
<comment type="caution">
    <text evidence="1">The sequence shown here is derived from an EMBL/GenBank/DDBJ whole genome shotgun (WGS) entry which is preliminary data.</text>
</comment>
<organism evidence="1 2">
    <name type="scientific">Ignelater luminosus</name>
    <name type="common">Cucubano</name>
    <name type="synonym">Pyrophorus luminosus</name>
    <dbReference type="NCBI Taxonomy" id="2038154"/>
    <lineage>
        <taxon>Eukaryota</taxon>
        <taxon>Metazoa</taxon>
        <taxon>Ecdysozoa</taxon>
        <taxon>Arthropoda</taxon>
        <taxon>Hexapoda</taxon>
        <taxon>Insecta</taxon>
        <taxon>Pterygota</taxon>
        <taxon>Neoptera</taxon>
        <taxon>Endopterygota</taxon>
        <taxon>Coleoptera</taxon>
        <taxon>Polyphaga</taxon>
        <taxon>Elateriformia</taxon>
        <taxon>Elateroidea</taxon>
        <taxon>Elateridae</taxon>
        <taxon>Agrypninae</taxon>
        <taxon>Pyrophorini</taxon>
        <taxon>Ignelater</taxon>
    </lineage>
</organism>
<proteinExistence type="predicted"/>
<keyword evidence="2" id="KW-1185">Reference proteome</keyword>
<evidence type="ECO:0000313" key="1">
    <source>
        <dbReference type="EMBL" id="KAF2885525.1"/>
    </source>
</evidence>
<reference evidence="1" key="1">
    <citation type="submission" date="2019-08" db="EMBL/GenBank/DDBJ databases">
        <title>The genome of the North American firefly Photinus pyralis.</title>
        <authorList>
            <consortium name="Photinus pyralis genome working group"/>
            <person name="Fallon T.R."/>
            <person name="Sander Lower S.E."/>
            <person name="Weng J.-K."/>
        </authorList>
    </citation>
    <scope>NUCLEOTIDE SEQUENCE</scope>
    <source>
        <strain evidence="1">TRF0915ILg1</strain>
        <tissue evidence="1">Whole body</tissue>
    </source>
</reference>
<evidence type="ECO:0008006" key="3">
    <source>
        <dbReference type="Google" id="ProtNLM"/>
    </source>
</evidence>
<dbReference type="OrthoDB" id="6760518at2759"/>
<accession>A0A8K0FYQ5</accession>
<dbReference type="Proteomes" id="UP000801492">
    <property type="component" value="Unassembled WGS sequence"/>
</dbReference>
<name>A0A8K0FYQ5_IGNLU</name>
<dbReference type="AlphaFoldDB" id="A0A8K0FYQ5"/>
<dbReference type="EMBL" id="VTPC01089916">
    <property type="protein sequence ID" value="KAF2885525.1"/>
    <property type="molecule type" value="Genomic_DNA"/>
</dbReference>